<feature type="transmembrane region" description="Helical" evidence="1">
    <location>
        <begin position="144"/>
        <end position="166"/>
    </location>
</feature>
<name>A0A1M5TY73_9FIRM</name>
<keyword evidence="1" id="KW-0472">Membrane</keyword>
<keyword evidence="1" id="KW-0812">Transmembrane</keyword>
<feature type="transmembrane region" description="Helical" evidence="1">
    <location>
        <begin position="33"/>
        <end position="53"/>
    </location>
</feature>
<accession>A0A1M5TY73</accession>
<protein>
    <submittedName>
        <fullName evidence="2">Uncharacterized protein</fullName>
    </submittedName>
</protein>
<keyword evidence="1" id="KW-1133">Transmembrane helix</keyword>
<dbReference type="RefSeq" id="WP_073075844.1">
    <property type="nucleotide sequence ID" value="NZ_FQXV01000001.1"/>
</dbReference>
<feature type="transmembrane region" description="Helical" evidence="1">
    <location>
        <begin position="113"/>
        <end position="132"/>
    </location>
</feature>
<reference evidence="2 3" key="1">
    <citation type="submission" date="2016-11" db="EMBL/GenBank/DDBJ databases">
        <authorList>
            <person name="Jaros S."/>
            <person name="Januszkiewicz K."/>
            <person name="Wedrychowicz H."/>
        </authorList>
    </citation>
    <scope>NUCLEOTIDE SEQUENCE [LARGE SCALE GENOMIC DNA]</scope>
    <source>
        <strain evidence="2 3">DSM 10068</strain>
    </source>
</reference>
<keyword evidence="3" id="KW-1185">Reference proteome</keyword>
<feature type="transmembrane region" description="Helical" evidence="1">
    <location>
        <begin position="65"/>
        <end position="82"/>
    </location>
</feature>
<dbReference type="STRING" id="1123282.SAMN02745823_00279"/>
<sequence>MNKKTGMLAALVTLAAVAAFALGMAFGSSFVSFLASMFIAWGFVPLVCAFAAFGGRETSAVSKTAVAFASVYAVLIMLVYFAQLTTVRMGTLAGQAALLLDYANFGLMFNYDLLGYAFMALATFFIAFAVQVKTTADRWLKGLLLAHGVFAVSCVVIPMLGVFGGANAGGALMGTLILEFWCAYFIPVCILSFVHFKRKENV</sequence>
<evidence type="ECO:0000313" key="3">
    <source>
        <dbReference type="Proteomes" id="UP000183995"/>
    </source>
</evidence>
<gene>
    <name evidence="2" type="ORF">SAMN02745823_00279</name>
</gene>
<feature type="transmembrane region" description="Helical" evidence="1">
    <location>
        <begin position="172"/>
        <end position="196"/>
    </location>
</feature>
<evidence type="ECO:0000313" key="2">
    <source>
        <dbReference type="EMBL" id="SHH55644.1"/>
    </source>
</evidence>
<proteinExistence type="predicted"/>
<organism evidence="2 3">
    <name type="scientific">Sporobacter termitidis DSM 10068</name>
    <dbReference type="NCBI Taxonomy" id="1123282"/>
    <lineage>
        <taxon>Bacteria</taxon>
        <taxon>Bacillati</taxon>
        <taxon>Bacillota</taxon>
        <taxon>Clostridia</taxon>
        <taxon>Eubacteriales</taxon>
        <taxon>Oscillospiraceae</taxon>
        <taxon>Sporobacter</taxon>
    </lineage>
</organism>
<dbReference type="AlphaFoldDB" id="A0A1M5TY73"/>
<dbReference type="Proteomes" id="UP000183995">
    <property type="component" value="Unassembled WGS sequence"/>
</dbReference>
<evidence type="ECO:0000256" key="1">
    <source>
        <dbReference type="SAM" id="Phobius"/>
    </source>
</evidence>
<dbReference type="EMBL" id="FQXV01000001">
    <property type="protein sequence ID" value="SHH55644.1"/>
    <property type="molecule type" value="Genomic_DNA"/>
</dbReference>